<name>A0A9W6F6S4_9CHLO</name>
<dbReference type="Gene3D" id="1.10.630.10">
    <property type="entry name" value="Cytochrome P450"/>
    <property type="match status" value="3"/>
</dbReference>
<dbReference type="InterPro" id="IPR001128">
    <property type="entry name" value="Cyt_P450"/>
</dbReference>
<feature type="transmembrane region" description="Helical" evidence="5">
    <location>
        <begin position="211"/>
        <end position="231"/>
    </location>
</feature>
<dbReference type="GO" id="GO:0016705">
    <property type="term" value="F:oxidoreductase activity, acting on paired donors, with incorporation or reduction of molecular oxygen"/>
    <property type="evidence" value="ECO:0007669"/>
    <property type="project" value="InterPro"/>
</dbReference>
<evidence type="ECO:0000256" key="3">
    <source>
        <dbReference type="RuleBase" id="RU000461"/>
    </source>
</evidence>
<feature type="region of interest" description="Disordered" evidence="4">
    <location>
        <begin position="261"/>
        <end position="291"/>
    </location>
</feature>
<reference evidence="6 7" key="1">
    <citation type="journal article" date="2023" name="Commun. Biol.">
        <title>Reorganization of the ancestral sex-determining regions during the evolution of trioecy in Pleodorina starrii.</title>
        <authorList>
            <person name="Takahashi K."/>
            <person name="Suzuki S."/>
            <person name="Kawai-Toyooka H."/>
            <person name="Yamamoto K."/>
            <person name="Hamaji T."/>
            <person name="Ootsuki R."/>
            <person name="Yamaguchi H."/>
            <person name="Kawachi M."/>
            <person name="Higashiyama T."/>
            <person name="Nozaki H."/>
        </authorList>
    </citation>
    <scope>NUCLEOTIDE SEQUENCE [LARGE SCALE GENOMIC DNA]</scope>
    <source>
        <strain evidence="6 7">NIES-4479</strain>
    </source>
</reference>
<evidence type="ECO:0008006" key="8">
    <source>
        <dbReference type="Google" id="ProtNLM"/>
    </source>
</evidence>
<dbReference type="PANTHER" id="PTHR24286">
    <property type="entry name" value="CYTOCHROME P450 26"/>
    <property type="match status" value="1"/>
</dbReference>
<dbReference type="AlphaFoldDB" id="A0A9W6F6S4"/>
<dbReference type="Pfam" id="PF00067">
    <property type="entry name" value="p450"/>
    <property type="match status" value="2"/>
</dbReference>
<evidence type="ECO:0000256" key="1">
    <source>
        <dbReference type="ARBA" id="ARBA00022723"/>
    </source>
</evidence>
<evidence type="ECO:0000313" key="6">
    <source>
        <dbReference type="EMBL" id="GLC58424.1"/>
    </source>
</evidence>
<sequence>MVAWKGFLPALGIAVHVAAAIIAIIYIVLPWIRNNFAKRGCVPGPAFWLPLIGETPQLLQSPFKYMWNCWIAYGGVFRTNLLGQQVYVVGTQDVLRSVWSDEEAFEFFVPGKTFSMLLTDIRHMREPVQHAFFRRKLGQALSPAAVAANLLGPMAEVMRRHLDEWGRRGRVELSHACEELSMDVALEVVTGHPLPPDPADRATMRRLFRTVLDGLFGLPVVLPGTAIYRALRARRRLMAMLWPLVEAEAAEIAAKARGGEGAKDDLEAEGTAADAAAAASASTGASGPPPVRMLEAQVSSALAAAAAAAESKSRSISGSTSGGVDHAGLLGSLLSPEQLFERALGTVIAVDETSRHMFFAAISATALAPGVRSRLEEEQRQAIRKYGNELSYSVLSDMPYLDAVIKETLRLLPPSIGGFRIAKRDVQLRGGVVVPRGGVVYWSTHLAHCCDPALLPRTPAPEPPARFAQAGSWFRSSASATAAASDPAAATRRALARGAAVGPTGLPAHLDFQCRFEEAFRPERWLVGGSSGVAEETRPRQWVVFGGGAHLCLGQHVAVAEAKLLLVLLLRRFEVRLEDPGLLAKASMLPGPKPRKGTDGLLLIPRDLQTEDP</sequence>
<dbReference type="GO" id="GO:0016125">
    <property type="term" value="P:sterol metabolic process"/>
    <property type="evidence" value="ECO:0007669"/>
    <property type="project" value="TreeGrafter"/>
</dbReference>
<keyword evidence="3" id="KW-0503">Monooxygenase</keyword>
<comment type="similarity">
    <text evidence="3">Belongs to the cytochrome P450 family.</text>
</comment>
<dbReference type="GO" id="GO:0020037">
    <property type="term" value="F:heme binding"/>
    <property type="evidence" value="ECO:0007669"/>
    <property type="project" value="InterPro"/>
</dbReference>
<evidence type="ECO:0000256" key="5">
    <source>
        <dbReference type="SAM" id="Phobius"/>
    </source>
</evidence>
<protein>
    <recommendedName>
        <fullName evidence="8">Cytochrome P450</fullName>
    </recommendedName>
</protein>
<dbReference type="GO" id="GO:0004497">
    <property type="term" value="F:monooxygenase activity"/>
    <property type="evidence" value="ECO:0007669"/>
    <property type="project" value="UniProtKB-KW"/>
</dbReference>
<dbReference type="PANTHER" id="PTHR24286:SF380">
    <property type="entry name" value="PH DOMAIN-CONTAINING PROTEIN"/>
    <property type="match status" value="1"/>
</dbReference>
<dbReference type="Proteomes" id="UP001165080">
    <property type="component" value="Unassembled WGS sequence"/>
</dbReference>
<keyword evidence="3" id="KW-0560">Oxidoreductase</keyword>
<accession>A0A9W6F6S4</accession>
<keyword evidence="5" id="KW-1133">Transmembrane helix</keyword>
<evidence type="ECO:0000256" key="2">
    <source>
        <dbReference type="ARBA" id="ARBA00023004"/>
    </source>
</evidence>
<feature type="transmembrane region" description="Helical" evidence="5">
    <location>
        <begin position="6"/>
        <end position="29"/>
    </location>
</feature>
<dbReference type="InterPro" id="IPR036396">
    <property type="entry name" value="Cyt_P450_sf"/>
</dbReference>
<keyword evidence="7" id="KW-1185">Reference proteome</keyword>
<keyword evidence="3" id="KW-0349">Heme</keyword>
<feature type="region of interest" description="Disordered" evidence="4">
    <location>
        <begin position="588"/>
        <end position="613"/>
    </location>
</feature>
<proteinExistence type="inferred from homology"/>
<keyword evidence="1 3" id="KW-0479">Metal-binding</keyword>
<dbReference type="GO" id="GO:0005506">
    <property type="term" value="F:iron ion binding"/>
    <property type="evidence" value="ECO:0007669"/>
    <property type="project" value="InterPro"/>
</dbReference>
<gene>
    <name evidence="6" type="primary">PLEST011013</name>
    <name evidence="6" type="ORF">PLESTB_001357200</name>
</gene>
<keyword evidence="5" id="KW-0812">Transmembrane</keyword>
<dbReference type="PROSITE" id="PS00086">
    <property type="entry name" value="CYTOCHROME_P450"/>
    <property type="match status" value="1"/>
</dbReference>
<evidence type="ECO:0000256" key="4">
    <source>
        <dbReference type="SAM" id="MobiDB-lite"/>
    </source>
</evidence>
<evidence type="ECO:0000313" key="7">
    <source>
        <dbReference type="Proteomes" id="UP001165080"/>
    </source>
</evidence>
<dbReference type="SUPFAM" id="SSF48264">
    <property type="entry name" value="Cytochrome P450"/>
    <property type="match status" value="2"/>
</dbReference>
<keyword evidence="2 3" id="KW-0408">Iron</keyword>
<comment type="caution">
    <text evidence="6">The sequence shown here is derived from an EMBL/GenBank/DDBJ whole genome shotgun (WGS) entry which is preliminary data.</text>
</comment>
<dbReference type="InterPro" id="IPR017972">
    <property type="entry name" value="Cyt_P450_CS"/>
</dbReference>
<feature type="compositionally biased region" description="Low complexity" evidence="4">
    <location>
        <begin position="269"/>
        <end position="286"/>
    </location>
</feature>
<dbReference type="OrthoDB" id="442633at2759"/>
<organism evidence="6 7">
    <name type="scientific">Pleodorina starrii</name>
    <dbReference type="NCBI Taxonomy" id="330485"/>
    <lineage>
        <taxon>Eukaryota</taxon>
        <taxon>Viridiplantae</taxon>
        <taxon>Chlorophyta</taxon>
        <taxon>core chlorophytes</taxon>
        <taxon>Chlorophyceae</taxon>
        <taxon>CS clade</taxon>
        <taxon>Chlamydomonadales</taxon>
        <taxon>Volvocaceae</taxon>
        <taxon>Pleodorina</taxon>
    </lineage>
</organism>
<dbReference type="EMBL" id="BRXU01000022">
    <property type="protein sequence ID" value="GLC58424.1"/>
    <property type="molecule type" value="Genomic_DNA"/>
</dbReference>
<keyword evidence="5" id="KW-0472">Membrane</keyword>